<evidence type="ECO:0000313" key="2">
    <source>
        <dbReference type="Proteomes" id="UP000823982"/>
    </source>
</evidence>
<dbReference type="EMBL" id="DVIR01000003">
    <property type="protein sequence ID" value="HIS23847.1"/>
    <property type="molecule type" value="Genomic_DNA"/>
</dbReference>
<dbReference type="AlphaFoldDB" id="A0A9D1JGX5"/>
<protein>
    <submittedName>
        <fullName evidence="1">AAA family ATPase</fullName>
    </submittedName>
</protein>
<sequence length="208" mass="24583">MKMYGNTQGEVKLMDFIFIIGPSAVGKTTLAKELYKHYNGVYLEQNMVPEFIVSNDVEDEGMYEEQLCWENVLLQLKFFHNKGYKNIISLDFDDIRAREFPHIFKGYSFIIIRLVSSNTEQIRQQMIQRHNNEGGLYALEQIERSNRVIMNRHLLPNEVKIDIAGKSKEEVFKSVIDIVDTYKPLLDYDYELDDEQHYLSWVRSRNLN</sequence>
<comment type="caution">
    <text evidence="1">The sequence shown here is derived from an EMBL/GenBank/DDBJ whole genome shotgun (WGS) entry which is preliminary data.</text>
</comment>
<dbReference type="InterPro" id="IPR027417">
    <property type="entry name" value="P-loop_NTPase"/>
</dbReference>
<reference evidence="1" key="1">
    <citation type="submission" date="2020-10" db="EMBL/GenBank/DDBJ databases">
        <authorList>
            <person name="Gilroy R."/>
        </authorList>
    </citation>
    <scope>NUCLEOTIDE SEQUENCE</scope>
    <source>
        <strain evidence="1">CHK157-1446</strain>
    </source>
</reference>
<evidence type="ECO:0000313" key="1">
    <source>
        <dbReference type="EMBL" id="HIS23847.1"/>
    </source>
</evidence>
<proteinExistence type="predicted"/>
<dbReference type="Proteomes" id="UP000823982">
    <property type="component" value="Unassembled WGS sequence"/>
</dbReference>
<gene>
    <name evidence="1" type="ORF">IAD01_00350</name>
</gene>
<reference evidence="1" key="2">
    <citation type="journal article" date="2021" name="PeerJ">
        <title>Extensive microbial diversity within the chicken gut microbiome revealed by metagenomics and culture.</title>
        <authorList>
            <person name="Gilroy R."/>
            <person name="Ravi A."/>
            <person name="Getino M."/>
            <person name="Pursley I."/>
            <person name="Horton D.L."/>
            <person name="Alikhan N.F."/>
            <person name="Baker D."/>
            <person name="Gharbi K."/>
            <person name="Hall N."/>
            <person name="Watson M."/>
            <person name="Adriaenssens E.M."/>
            <person name="Foster-Nyarko E."/>
            <person name="Jarju S."/>
            <person name="Secka A."/>
            <person name="Antonio M."/>
            <person name="Oren A."/>
            <person name="Chaudhuri R.R."/>
            <person name="La Ragione R."/>
            <person name="Hildebrand F."/>
            <person name="Pallen M.J."/>
        </authorList>
    </citation>
    <scope>NUCLEOTIDE SEQUENCE</scope>
    <source>
        <strain evidence="1">CHK157-1446</strain>
    </source>
</reference>
<organism evidence="1 2">
    <name type="scientific">Candidatus Faeciplasma gallinarum</name>
    <dbReference type="NCBI Taxonomy" id="2840799"/>
    <lineage>
        <taxon>Bacteria</taxon>
        <taxon>Bacillati</taxon>
        <taxon>Bacillota</taxon>
        <taxon>Clostridia</taxon>
        <taxon>Eubacteriales</taxon>
        <taxon>Oscillospiraceae</taxon>
        <taxon>Oscillospiraceae incertae sedis</taxon>
        <taxon>Candidatus Faeciplasma</taxon>
    </lineage>
</organism>
<name>A0A9D1JGX5_9FIRM</name>
<dbReference type="Gene3D" id="3.40.50.300">
    <property type="entry name" value="P-loop containing nucleotide triphosphate hydrolases"/>
    <property type="match status" value="1"/>
</dbReference>
<accession>A0A9D1JGX5</accession>
<dbReference type="SUPFAM" id="SSF52540">
    <property type="entry name" value="P-loop containing nucleoside triphosphate hydrolases"/>
    <property type="match status" value="1"/>
</dbReference>